<accession>A0ABU6CTJ6</accession>
<evidence type="ECO:0000313" key="5">
    <source>
        <dbReference type="Proteomes" id="UP001308005"/>
    </source>
</evidence>
<organism evidence="4 5">
    <name type="scientific">Candidatus Thiothrix phosphatis</name>
    <dbReference type="NCBI Taxonomy" id="3112415"/>
    <lineage>
        <taxon>Bacteria</taxon>
        <taxon>Pseudomonadati</taxon>
        <taxon>Pseudomonadota</taxon>
        <taxon>Gammaproteobacteria</taxon>
        <taxon>Thiotrichales</taxon>
        <taxon>Thiotrichaceae</taxon>
        <taxon>Thiothrix</taxon>
    </lineage>
</organism>
<reference evidence="4 5" key="2">
    <citation type="submission" date="2024-01" db="EMBL/GenBank/DDBJ databases">
        <authorList>
            <person name="Xie X."/>
        </authorList>
    </citation>
    <scope>NUCLEOTIDE SEQUENCE [LARGE SCALE GENOMIC DNA]</scope>
    <source>
        <strain evidence="4">SCUT-1</strain>
    </source>
</reference>
<dbReference type="Proteomes" id="UP001308005">
    <property type="component" value="Unassembled WGS sequence"/>
</dbReference>
<dbReference type="EMBL" id="JAYMYJ010000030">
    <property type="protein sequence ID" value="MEB4590160.1"/>
    <property type="molecule type" value="Genomic_DNA"/>
</dbReference>
<reference evidence="5" key="1">
    <citation type="submission" date="2023-07" db="EMBL/GenBank/DDBJ databases">
        <title>The carbon used by Thiothrix.</title>
        <authorList>
            <person name="Chen L."/>
        </authorList>
    </citation>
    <scope>NUCLEOTIDE SEQUENCE [LARGE SCALE GENOMIC DNA]</scope>
</reference>
<dbReference type="RefSeq" id="WP_324693402.1">
    <property type="nucleotide sequence ID" value="NZ_JAYMYJ010000030.1"/>
</dbReference>
<evidence type="ECO:0000259" key="2">
    <source>
        <dbReference type="Pfam" id="PF10727"/>
    </source>
</evidence>
<evidence type="ECO:0000259" key="3">
    <source>
        <dbReference type="Pfam" id="PF10728"/>
    </source>
</evidence>
<dbReference type="InterPro" id="IPR019665">
    <property type="entry name" value="OxRdtase/DH_put_Rossmann_dom"/>
</dbReference>
<dbReference type="InterPro" id="IPR018931">
    <property type="entry name" value="DUF2520"/>
</dbReference>
<dbReference type="PANTHER" id="PTHR40459:SF1">
    <property type="entry name" value="CONSERVED HYPOTHETICAL ALANINE AND LEUCINE RICH PROTEIN"/>
    <property type="match status" value="1"/>
</dbReference>
<dbReference type="Gene3D" id="3.40.50.720">
    <property type="entry name" value="NAD(P)-binding Rossmann-like Domain"/>
    <property type="match status" value="1"/>
</dbReference>
<proteinExistence type="predicted"/>
<dbReference type="Pfam" id="PF10728">
    <property type="entry name" value="DUF2520"/>
    <property type="match status" value="1"/>
</dbReference>
<dbReference type="InterPro" id="IPR008927">
    <property type="entry name" value="6-PGluconate_DH-like_C_sf"/>
</dbReference>
<dbReference type="SUPFAM" id="SSF48179">
    <property type="entry name" value="6-phosphogluconate dehydrogenase C-terminal domain-like"/>
    <property type="match status" value="1"/>
</dbReference>
<feature type="domain" description="DUF2520" evidence="3">
    <location>
        <begin position="145"/>
        <end position="272"/>
    </location>
</feature>
<name>A0ABU6CTJ6_9GAMM</name>
<dbReference type="InterPro" id="IPR036291">
    <property type="entry name" value="NAD(P)-bd_dom_sf"/>
</dbReference>
<feature type="domain" description="Putative oxidoreductase/dehydrogenase Rossmann-like" evidence="2">
    <location>
        <begin position="13"/>
        <end position="127"/>
    </location>
</feature>
<evidence type="ECO:0000313" key="4">
    <source>
        <dbReference type="EMBL" id="MEB4590160.1"/>
    </source>
</evidence>
<dbReference type="Gene3D" id="1.10.1040.20">
    <property type="entry name" value="ProC-like, C-terminal domain"/>
    <property type="match status" value="1"/>
</dbReference>
<evidence type="ECO:0000256" key="1">
    <source>
        <dbReference type="ARBA" id="ARBA00023002"/>
    </source>
</evidence>
<protein>
    <submittedName>
        <fullName evidence="4">Rossmann-like and DUF2520 domain-containing protein</fullName>
    </submittedName>
</protein>
<dbReference type="InterPro" id="IPR037108">
    <property type="entry name" value="TM1727-like_C_sf"/>
</dbReference>
<keyword evidence="5" id="KW-1185">Reference proteome</keyword>
<dbReference type="SUPFAM" id="SSF51735">
    <property type="entry name" value="NAD(P)-binding Rossmann-fold domains"/>
    <property type="match status" value="1"/>
</dbReference>
<dbReference type="Pfam" id="PF10727">
    <property type="entry name" value="Rossmann-like"/>
    <property type="match status" value="1"/>
</dbReference>
<sequence length="305" mass="31668">MTATSAGNVPVLNIIGGGKVGKTLGYLWRAAGVFRLGGVLNRSQASSAEAVAFLQGGQAVANMAELPPADVFLLGCADNHLADCCAELAANGVLRAGNSVFHCSGALSSDLLEPASEVGAHTASAHPVKSFADPLRAVQDFAGTFCGMEGDDAALAVLQPAFAAIGARCFALDAGHKTLYHTASVIACNYLVALQEISLQTFGQAGVERELAMRILEPIVLGTVGNIFRLGTAQALTGPIARGDHTVVARQVEALAAWRGDYADLYRLLGQAAVELSQQQGHAPAADLHTIEQLLGLHRLAKQQH</sequence>
<dbReference type="PANTHER" id="PTHR40459">
    <property type="entry name" value="CONSERVED HYPOTHETICAL ALANINE AND LEUCINE RICH PROTEIN"/>
    <property type="match status" value="1"/>
</dbReference>
<keyword evidence="1" id="KW-0560">Oxidoreductase</keyword>
<comment type="caution">
    <text evidence="4">The sequence shown here is derived from an EMBL/GenBank/DDBJ whole genome shotgun (WGS) entry which is preliminary data.</text>
</comment>
<gene>
    <name evidence="4" type="ORF">VSS37_04130</name>
</gene>